<reference evidence="2 3" key="1">
    <citation type="journal article" date="2013" name="Genome Announc.">
        <title>Draft Genome Sequence of the Hydrogen- and Ethanol-Producing Bacterium Clostridium intestinale Strain URNW.</title>
        <authorList>
            <person name="Lal S."/>
            <person name="Ramachandran U."/>
            <person name="Zhang X."/>
            <person name="Sparling R."/>
            <person name="Levin D.B."/>
        </authorList>
    </citation>
    <scope>NUCLEOTIDE SEQUENCE [LARGE SCALE GENOMIC DNA]</scope>
    <source>
        <strain evidence="2 3">URNW</strain>
    </source>
</reference>
<dbReference type="STRING" id="1294142.CINTURNW_0864"/>
<dbReference type="eggNOG" id="ENOG50307IS">
    <property type="taxonomic scope" value="Bacteria"/>
</dbReference>
<dbReference type="EMBL" id="APJA01000009">
    <property type="protein sequence ID" value="ERK31593.1"/>
    <property type="molecule type" value="Genomic_DNA"/>
</dbReference>
<comment type="caution">
    <text evidence="2">The sequence shown here is derived from an EMBL/GenBank/DDBJ whole genome shotgun (WGS) entry which is preliminary data.</text>
</comment>
<evidence type="ECO:0000256" key="1">
    <source>
        <dbReference type="SAM" id="Coils"/>
    </source>
</evidence>
<evidence type="ECO:0000313" key="3">
    <source>
        <dbReference type="Proteomes" id="UP000016721"/>
    </source>
</evidence>
<sequence>MKENDEIKKKLEEELKWVIYRQKMLDIIEEKLLKMKELATKAKDDNITSEELKNIQMNIDKLATQIKALDEESRL</sequence>
<evidence type="ECO:0000313" key="2">
    <source>
        <dbReference type="EMBL" id="ERK31593.1"/>
    </source>
</evidence>
<name>U2NR07_9CLOT</name>
<keyword evidence="3" id="KW-1185">Reference proteome</keyword>
<accession>U2NR07</accession>
<organism evidence="2 3">
    <name type="scientific">Clostridium intestinale URNW</name>
    <dbReference type="NCBI Taxonomy" id="1294142"/>
    <lineage>
        <taxon>Bacteria</taxon>
        <taxon>Bacillati</taxon>
        <taxon>Bacillota</taxon>
        <taxon>Clostridia</taxon>
        <taxon>Eubacteriales</taxon>
        <taxon>Clostridiaceae</taxon>
        <taxon>Clostridium</taxon>
    </lineage>
</organism>
<dbReference type="OrthoDB" id="1798834at2"/>
<gene>
    <name evidence="2" type="ORF">CINTURNW_0864</name>
</gene>
<dbReference type="RefSeq" id="WP_021800904.1">
    <property type="nucleotide sequence ID" value="NZ_KI273145.1"/>
</dbReference>
<dbReference type="Proteomes" id="UP000016721">
    <property type="component" value="Unassembled WGS sequence"/>
</dbReference>
<dbReference type="PATRIC" id="fig|1294142.3.peg.865"/>
<dbReference type="Gene3D" id="1.20.1330.10">
    <property type="entry name" value="f41 fragment of flagellin, N-terminal domain"/>
    <property type="match status" value="1"/>
</dbReference>
<keyword evidence="1" id="KW-0175">Coiled coil</keyword>
<dbReference type="AlphaFoldDB" id="U2NR07"/>
<dbReference type="HOGENOM" id="CLU_194397_1_0_9"/>
<feature type="coiled-coil region" evidence="1">
    <location>
        <begin position="25"/>
        <end position="72"/>
    </location>
</feature>
<proteinExistence type="predicted"/>
<protein>
    <submittedName>
        <fullName evidence="2">Uncharacterized protein</fullName>
    </submittedName>
</protein>